<dbReference type="AlphaFoldDB" id="A0A2R5EKF9"/>
<proteinExistence type="predicted"/>
<sequence>MGDNKYVISSKLFHLGSKQPAAAKIVSVAGCTDIYIYRIDREYAAWCTSIKG</sequence>
<keyword evidence="2" id="KW-1185">Reference proteome</keyword>
<comment type="caution">
    <text evidence="1">The sequence shown here is derived from an EMBL/GenBank/DDBJ whole genome shotgun (WGS) entry which is preliminary data.</text>
</comment>
<evidence type="ECO:0000313" key="1">
    <source>
        <dbReference type="EMBL" id="GBG07120.1"/>
    </source>
</evidence>
<dbReference type="Proteomes" id="UP000245202">
    <property type="component" value="Unassembled WGS sequence"/>
</dbReference>
<reference evidence="1 2" key="1">
    <citation type="submission" date="2017-08" db="EMBL/GenBank/DDBJ databases">
        <title>Substantial Increase in Enzyme Production by Combined Drug-Resistance Mutations in Paenibacillus agaridevorans.</title>
        <authorList>
            <person name="Tanaka Y."/>
            <person name="Funane K."/>
            <person name="Hosaka T."/>
            <person name="Shiwa Y."/>
            <person name="Fujita N."/>
            <person name="Miyazaki T."/>
            <person name="Yoshikawa H."/>
            <person name="Murakami K."/>
            <person name="Kasahara K."/>
            <person name="Inaoka T."/>
            <person name="Hiraga Y."/>
            <person name="Ochi K."/>
        </authorList>
    </citation>
    <scope>NUCLEOTIDE SEQUENCE [LARGE SCALE GENOMIC DNA]</scope>
    <source>
        <strain evidence="1 2">T-3040</strain>
    </source>
</reference>
<gene>
    <name evidence="1" type="ORF">PAT3040_01668</name>
</gene>
<name>A0A2R5EKF9_9BACL</name>
<organism evidence="1 2">
    <name type="scientific">Paenibacillus agaridevorans</name>
    <dbReference type="NCBI Taxonomy" id="171404"/>
    <lineage>
        <taxon>Bacteria</taxon>
        <taxon>Bacillati</taxon>
        <taxon>Bacillota</taxon>
        <taxon>Bacilli</taxon>
        <taxon>Bacillales</taxon>
        <taxon>Paenibacillaceae</taxon>
        <taxon>Paenibacillus</taxon>
    </lineage>
</organism>
<evidence type="ECO:0000313" key="2">
    <source>
        <dbReference type="Proteomes" id="UP000245202"/>
    </source>
</evidence>
<accession>A0A2R5EKF9</accession>
<protein>
    <submittedName>
        <fullName evidence="1">Uncharacterized protein</fullName>
    </submittedName>
</protein>
<dbReference type="EMBL" id="BDQX01000077">
    <property type="protein sequence ID" value="GBG07120.1"/>
    <property type="molecule type" value="Genomic_DNA"/>
</dbReference>